<dbReference type="Proteomes" id="UP000532247">
    <property type="component" value="Unassembled WGS sequence"/>
</dbReference>
<evidence type="ECO:0000313" key="2">
    <source>
        <dbReference type="Proteomes" id="UP000532247"/>
    </source>
</evidence>
<accession>A0A7Y4B7E8</accession>
<name>A0A7Y4B7E8_VIBAL</name>
<comment type="caution">
    <text evidence="1">The sequence shown here is derived from an EMBL/GenBank/DDBJ whole genome shotgun (WGS) entry which is preliminary data.</text>
</comment>
<protein>
    <submittedName>
        <fullName evidence="1">Uncharacterized protein</fullName>
    </submittedName>
</protein>
<dbReference type="RefSeq" id="WP_131170309.1">
    <property type="nucleotide sequence ID" value="NZ_JAGDLC010000016.1"/>
</dbReference>
<reference evidence="1 2" key="1">
    <citation type="submission" date="2019-09" db="EMBL/GenBank/DDBJ databases">
        <title>Draft genome sequencing and comparative genomics of hatchery-associated Vibrios.</title>
        <authorList>
            <person name="Kehlet-Delgado H."/>
            <person name="Mueller R.S."/>
        </authorList>
    </citation>
    <scope>NUCLEOTIDE SEQUENCE [LARGE SCALE GENOMIC DNA]</scope>
    <source>
        <strain evidence="1 2">081416A</strain>
    </source>
</reference>
<organism evidence="1 2">
    <name type="scientific">Vibrio alginolyticus</name>
    <dbReference type="NCBI Taxonomy" id="663"/>
    <lineage>
        <taxon>Bacteria</taxon>
        <taxon>Pseudomonadati</taxon>
        <taxon>Pseudomonadota</taxon>
        <taxon>Gammaproteobacteria</taxon>
        <taxon>Vibrionales</taxon>
        <taxon>Vibrionaceae</taxon>
        <taxon>Vibrio</taxon>
    </lineage>
</organism>
<sequence length="126" mass="14818">MTIDLLHTLLPETTMSHVAFTLGISVKTLEKLHKELIKVNNGDEEACKEYNSRNQFMRTLYAYYRLLERDRDTMVQLINDAKDNANPKYNALSKYNREQSLCGLTDNEQMKSIIHYEKYLENHLES</sequence>
<dbReference type="EMBL" id="VTYF01000015">
    <property type="protein sequence ID" value="NOI11206.1"/>
    <property type="molecule type" value="Genomic_DNA"/>
</dbReference>
<proteinExistence type="predicted"/>
<gene>
    <name evidence="1" type="ORF">F0254_20435</name>
</gene>
<evidence type="ECO:0000313" key="1">
    <source>
        <dbReference type="EMBL" id="NOI11206.1"/>
    </source>
</evidence>
<dbReference type="AlphaFoldDB" id="A0A7Y4B7E8"/>